<organism evidence="4 5">
    <name type="scientific">Sphingobium quisquiliarum P25</name>
    <dbReference type="NCBI Taxonomy" id="1329909"/>
    <lineage>
        <taxon>Bacteria</taxon>
        <taxon>Pseudomonadati</taxon>
        <taxon>Pseudomonadota</taxon>
        <taxon>Alphaproteobacteria</taxon>
        <taxon>Sphingomonadales</taxon>
        <taxon>Sphingomonadaceae</taxon>
        <taxon>Sphingobium</taxon>
    </lineage>
</organism>
<dbReference type="InterPro" id="IPR032623">
    <property type="entry name" value="FecR_N"/>
</dbReference>
<evidence type="ECO:0008006" key="6">
    <source>
        <dbReference type="Google" id="ProtNLM"/>
    </source>
</evidence>
<gene>
    <name evidence="4" type="ORF">L288_19705</name>
</gene>
<evidence type="ECO:0000313" key="5">
    <source>
        <dbReference type="Proteomes" id="UP000015525"/>
    </source>
</evidence>
<keyword evidence="5" id="KW-1185">Reference proteome</keyword>
<feature type="domain" description="FecR protein" evidence="2">
    <location>
        <begin position="127"/>
        <end position="220"/>
    </location>
</feature>
<accession>T0HPE7</accession>
<keyword evidence="1" id="KW-1133">Transmembrane helix</keyword>
<dbReference type="PIRSF" id="PIRSF018266">
    <property type="entry name" value="FecR"/>
    <property type="match status" value="1"/>
</dbReference>
<dbReference type="PANTHER" id="PTHR30273:SF2">
    <property type="entry name" value="PROTEIN FECR"/>
    <property type="match status" value="1"/>
</dbReference>
<feature type="domain" description="FecR N-terminal" evidence="3">
    <location>
        <begin position="20"/>
        <end position="59"/>
    </location>
</feature>
<dbReference type="Gene3D" id="2.60.120.1440">
    <property type="match status" value="1"/>
</dbReference>
<evidence type="ECO:0000259" key="3">
    <source>
        <dbReference type="Pfam" id="PF16220"/>
    </source>
</evidence>
<dbReference type="EMBL" id="ATHO01000166">
    <property type="protein sequence ID" value="EQA99403.1"/>
    <property type="molecule type" value="Genomic_DNA"/>
</dbReference>
<evidence type="ECO:0000313" key="4">
    <source>
        <dbReference type="EMBL" id="EQA99403.1"/>
    </source>
</evidence>
<feature type="transmembrane region" description="Helical" evidence="1">
    <location>
        <begin position="93"/>
        <end position="110"/>
    </location>
</feature>
<evidence type="ECO:0000256" key="1">
    <source>
        <dbReference type="SAM" id="Phobius"/>
    </source>
</evidence>
<dbReference type="InterPro" id="IPR006860">
    <property type="entry name" value="FecR"/>
</dbReference>
<protein>
    <recommendedName>
        <fullName evidence="6">FecR protein domain-containing protein</fullName>
    </recommendedName>
</protein>
<dbReference type="Gene3D" id="3.55.50.30">
    <property type="match status" value="1"/>
</dbReference>
<sequence>MSKAFDARALEQIDSPEATAAAYFSHFRSPNATAEDYLAFEHWHARDEAHRKAWARVEQEWEGAGKMRADARILAIRERALANRRPRRNWRRPVAVAAAIGAVMIGGIAWQRHQDTPPRLAQAEARTFSTGTGQQASFRMLDGSTITINTGSTLTVSESDTRRSTRMKQGEAFFEVAKNPRKPFVVEAEGVTVTALGTAFAVRDLGGDGVRVTLVHGRVRVDMPAAAGKPPQSTLLSPDMQLTWRKGRYSIAPVNTAQQLSWRQGMIVFDRTPLAQAVAEINRYSPQEIVVASASLARRPISGSFRAGVTRGFLQSLEASGIARVVNESATGAELVEP</sequence>
<dbReference type="Pfam" id="PF16220">
    <property type="entry name" value="DUF4880"/>
    <property type="match status" value="1"/>
</dbReference>
<dbReference type="PATRIC" id="fig|1329909.3.peg.3791"/>
<name>T0HPE7_9SPHN</name>
<dbReference type="Proteomes" id="UP000015525">
    <property type="component" value="Unassembled WGS sequence"/>
</dbReference>
<dbReference type="InterPro" id="IPR012373">
    <property type="entry name" value="Ferrdict_sens_TM"/>
</dbReference>
<dbReference type="Pfam" id="PF04773">
    <property type="entry name" value="FecR"/>
    <property type="match status" value="1"/>
</dbReference>
<reference evidence="4 5" key="1">
    <citation type="journal article" date="2013" name="Genome Announc.">
        <title>Draft Genome Sequence of Sphingobium quisquiliarum Strain P25T, a Novel Hexachlorocyclohexane (HCH)-Degrading Bacterium Isolated from an HCH Dumpsite.</title>
        <authorList>
            <person name="Kumar Singh A."/>
            <person name="Sangwan N."/>
            <person name="Sharma A."/>
            <person name="Gupta V."/>
            <person name="Khurana J.P."/>
            <person name="Lal R."/>
        </authorList>
    </citation>
    <scope>NUCLEOTIDE SEQUENCE [LARGE SCALE GENOMIC DNA]</scope>
    <source>
        <strain evidence="4 5">P25</strain>
    </source>
</reference>
<dbReference type="GO" id="GO:0016989">
    <property type="term" value="F:sigma factor antagonist activity"/>
    <property type="evidence" value="ECO:0007669"/>
    <property type="project" value="TreeGrafter"/>
</dbReference>
<evidence type="ECO:0000259" key="2">
    <source>
        <dbReference type="Pfam" id="PF04773"/>
    </source>
</evidence>
<proteinExistence type="predicted"/>
<comment type="caution">
    <text evidence="4">The sequence shown here is derived from an EMBL/GenBank/DDBJ whole genome shotgun (WGS) entry which is preliminary data.</text>
</comment>
<keyword evidence="1" id="KW-0472">Membrane</keyword>
<dbReference type="RefSeq" id="WP_021239938.1">
    <property type="nucleotide sequence ID" value="NZ_ATHO01000166.1"/>
</dbReference>
<keyword evidence="1" id="KW-0812">Transmembrane</keyword>
<dbReference type="PANTHER" id="PTHR30273">
    <property type="entry name" value="PERIPLASMIC SIGNAL SENSOR AND SIGMA FACTOR ACTIVATOR FECR-RELATED"/>
    <property type="match status" value="1"/>
</dbReference>
<dbReference type="AlphaFoldDB" id="T0HPE7"/>